<evidence type="ECO:0008006" key="3">
    <source>
        <dbReference type="Google" id="ProtNLM"/>
    </source>
</evidence>
<sequence length="296" mass="32213">MSASEPPGTGDGTTAAPRLAAGMSFITIADLPDWSAGPKGHTAAIYTRLKQAGYETIQTLDPAAAHAAGLIPTGIARVFHDPAELRGVAARWRDAGCDCTTVQLGTGVEGDDQMARLAEALLEAAAHEGHPLLLETHRATMTQDIRRTLDLVARFPELRFNGDFAHWYIGHELTYGDMEMKFDVMRPVFARTRFLHLRACSNAMGQLSAGDPAAAKHLDFFKRMWTESFRGFLAAASPGGYFTVMPELLPPRSFYPRMVTGPDGQPREESDRWTDAAFLIDTARACFDAARETAGA</sequence>
<organism evidence="1 2">
    <name type="scientific">Sphingomonas alpina</name>
    <dbReference type="NCBI Taxonomy" id="653931"/>
    <lineage>
        <taxon>Bacteria</taxon>
        <taxon>Pseudomonadati</taxon>
        <taxon>Pseudomonadota</taxon>
        <taxon>Alphaproteobacteria</taxon>
        <taxon>Sphingomonadales</taxon>
        <taxon>Sphingomonadaceae</taxon>
        <taxon>Sphingomonas</taxon>
    </lineage>
</organism>
<proteinExistence type="predicted"/>
<dbReference type="InterPro" id="IPR036237">
    <property type="entry name" value="Xyl_isomerase-like_sf"/>
</dbReference>
<accession>A0A7H0LJK0</accession>
<reference evidence="1 2" key="1">
    <citation type="submission" date="2020-09" db="EMBL/GenBank/DDBJ databases">
        <title>Sphingomonas sp., a new species isolated from pork steak.</title>
        <authorList>
            <person name="Heidler von Heilborn D."/>
        </authorList>
    </citation>
    <scope>NUCLEOTIDE SEQUENCE [LARGE SCALE GENOMIC DNA]</scope>
    <source>
        <strain evidence="2">S8-3T</strain>
    </source>
</reference>
<dbReference type="SUPFAM" id="SSF51658">
    <property type="entry name" value="Xylose isomerase-like"/>
    <property type="match status" value="1"/>
</dbReference>
<dbReference type="EMBL" id="CP061038">
    <property type="protein sequence ID" value="QNQ09853.1"/>
    <property type="molecule type" value="Genomic_DNA"/>
</dbReference>
<protein>
    <recommendedName>
        <fullName evidence="3">Sugar phosphate isomerase/epimerase</fullName>
    </recommendedName>
</protein>
<evidence type="ECO:0000313" key="1">
    <source>
        <dbReference type="EMBL" id="QNQ09853.1"/>
    </source>
</evidence>
<keyword evidence="2" id="KW-1185">Reference proteome</keyword>
<dbReference type="Gene3D" id="3.20.20.150">
    <property type="entry name" value="Divalent-metal-dependent TIM barrel enzymes"/>
    <property type="match status" value="1"/>
</dbReference>
<evidence type="ECO:0000313" key="2">
    <source>
        <dbReference type="Proteomes" id="UP000516148"/>
    </source>
</evidence>
<name>A0A7H0LJK0_9SPHN</name>
<dbReference type="RefSeq" id="WP_187762162.1">
    <property type="nucleotide sequence ID" value="NZ_CP061038.1"/>
</dbReference>
<dbReference type="AlphaFoldDB" id="A0A7H0LJK0"/>
<dbReference type="Proteomes" id="UP000516148">
    <property type="component" value="Chromosome"/>
</dbReference>
<dbReference type="KEGG" id="spap:H3Z74_00915"/>
<gene>
    <name evidence="1" type="ORF">H3Z74_00915</name>
</gene>